<dbReference type="InterPro" id="IPR026891">
    <property type="entry name" value="Fn3-like"/>
</dbReference>
<reference evidence="5 6" key="1">
    <citation type="submission" date="2020-07" db="EMBL/GenBank/DDBJ databases">
        <title>Halosimplex litoreum sp. nov. and Halosimplex rubrum sp. nov., isolated from different salt environments.</title>
        <authorList>
            <person name="Cui H."/>
        </authorList>
    </citation>
    <scope>NUCLEOTIDE SEQUENCE [LARGE SCALE GENOMIC DNA]</scope>
    <source>
        <strain evidence="5 6">R2</strain>
    </source>
</reference>
<dbReference type="InterPro" id="IPR036962">
    <property type="entry name" value="Glyco_hydro_3_N_sf"/>
</dbReference>
<dbReference type="PANTHER" id="PTHR42715">
    <property type="entry name" value="BETA-GLUCOSIDASE"/>
    <property type="match status" value="1"/>
</dbReference>
<dbReference type="InterPro" id="IPR017853">
    <property type="entry name" value="GH"/>
</dbReference>
<dbReference type="Gene3D" id="2.60.40.10">
    <property type="entry name" value="Immunoglobulins"/>
    <property type="match status" value="1"/>
</dbReference>
<dbReference type="InterPro" id="IPR001764">
    <property type="entry name" value="Glyco_hydro_3_N"/>
</dbReference>
<dbReference type="Pfam" id="PF01915">
    <property type="entry name" value="Glyco_hydro_3_C"/>
    <property type="match status" value="1"/>
</dbReference>
<dbReference type="InterPro" id="IPR002772">
    <property type="entry name" value="Glyco_hydro_3_C"/>
</dbReference>
<organism evidence="5 6">
    <name type="scientific">Halosimplex pelagicum</name>
    <dbReference type="NCBI Taxonomy" id="869886"/>
    <lineage>
        <taxon>Archaea</taxon>
        <taxon>Methanobacteriati</taxon>
        <taxon>Methanobacteriota</taxon>
        <taxon>Stenosarchaea group</taxon>
        <taxon>Halobacteria</taxon>
        <taxon>Halobacteriales</taxon>
        <taxon>Haloarculaceae</taxon>
        <taxon>Halosimplex</taxon>
    </lineage>
</organism>
<feature type="domain" description="Fibronectin type III-like" evidence="4">
    <location>
        <begin position="664"/>
        <end position="735"/>
    </location>
</feature>
<dbReference type="PANTHER" id="PTHR42715:SF10">
    <property type="entry name" value="BETA-GLUCOSIDASE"/>
    <property type="match status" value="1"/>
</dbReference>
<dbReference type="Gene3D" id="3.40.50.1700">
    <property type="entry name" value="Glycoside hydrolase family 3 C-terminal domain"/>
    <property type="match status" value="1"/>
</dbReference>
<dbReference type="InterPro" id="IPR050288">
    <property type="entry name" value="Cellulose_deg_GH3"/>
</dbReference>
<dbReference type="EMBL" id="CP058909">
    <property type="protein sequence ID" value="QLH81423.1"/>
    <property type="molecule type" value="Genomic_DNA"/>
</dbReference>
<dbReference type="AlphaFoldDB" id="A0A7D5P5M8"/>
<dbReference type="Pfam" id="PF14310">
    <property type="entry name" value="Fn3-like"/>
    <property type="match status" value="1"/>
</dbReference>
<dbReference type="GO" id="GO:0004553">
    <property type="term" value="F:hydrolase activity, hydrolyzing O-glycosyl compounds"/>
    <property type="evidence" value="ECO:0007669"/>
    <property type="project" value="InterPro"/>
</dbReference>
<dbReference type="GeneID" id="56082362"/>
<evidence type="ECO:0000256" key="1">
    <source>
        <dbReference type="ARBA" id="ARBA00005336"/>
    </source>
</evidence>
<dbReference type="Gene3D" id="3.20.20.300">
    <property type="entry name" value="Glycoside hydrolase, family 3, N-terminal domain"/>
    <property type="match status" value="1"/>
</dbReference>
<protein>
    <submittedName>
        <fullName evidence="5">Glycoside hydrolase family 3 C-terminal domain-containing protein</fullName>
    </submittedName>
</protein>
<dbReference type="SMART" id="SM01217">
    <property type="entry name" value="Fn3_like"/>
    <property type="match status" value="1"/>
</dbReference>
<evidence type="ECO:0000313" key="5">
    <source>
        <dbReference type="EMBL" id="QLH81423.1"/>
    </source>
</evidence>
<keyword evidence="2 5" id="KW-0378">Hydrolase</keyword>
<dbReference type="SUPFAM" id="SSF51445">
    <property type="entry name" value="(Trans)glycosidases"/>
    <property type="match status" value="1"/>
</dbReference>
<dbReference type="InterPro" id="IPR013783">
    <property type="entry name" value="Ig-like_fold"/>
</dbReference>
<accession>A0A7D5P5M8</accession>
<evidence type="ECO:0000313" key="6">
    <source>
        <dbReference type="Proteomes" id="UP000509346"/>
    </source>
</evidence>
<sequence>MTDARIDALLSELTLDEKLRLVRGRADPEGRATGYLPGIERLDIPPLRLVDGPLGVRDREATAFPATVALGAAWDPDLARRLGQALAAETRARGHDVLLAPGLNIVRVPTGGRNFEYLSEDPALTSALGAAYVDGVETGGVGATAKHFVANNQEHRRDTVDAVVSERALREIYLPGFRAAVDADASAVMAAYNRVNGHYMSEHRELLDGVLREEWGFDGVVTSDWWGTHDAVAAAEGGLDLEMPGASVAELFAPHSRGLRAMLRLRLSERLDLDPPLLWRLVDRVADDGQPDPYPFDFFGDPLRRAIDEGLVAEATLDRKVRRVLGLYDRFGKLDGGRSSGSARSGGSGDTAPSVDWDAHHDLAREVARRGTVLLADDGVLPLEEGDSLAVVGPNADEAKVGGGGSSEVTPTRTASPVEGLRERASGSRVTFERGVKRVANPSMFDVPGSGLRRRLRTGPEFDAAVEAAAAADVAVVVVQDGATEGEDRDSMALPGSQDRLVRAVAAANPDTVVVCRSSGPVEMPWAEDVAAVVQTWYPGQADGAALADVLYGADPGGRLPVTVGRRFDDYPVAGDERRYPGVDEHVHYDEGVFVGYRGFDRDGVAPRFPFGHGLSYADFEYDDLAVERADGGETGALDATSLGAPTLDATVTVANRADRPGREVVQAYVEPPAAPEGVARPERELAAFESVAIDGGERRTVSLTVPRRALARYDSRAGWTVDPGEYGVVVGRSSRDERARGTVVVD</sequence>
<gene>
    <name evidence="5" type="ORF">HZS54_07195</name>
</gene>
<proteinExistence type="inferred from homology"/>
<dbReference type="SUPFAM" id="SSF52279">
    <property type="entry name" value="Beta-D-glucan exohydrolase, C-terminal domain"/>
    <property type="match status" value="1"/>
</dbReference>
<dbReference type="OrthoDB" id="30657at2157"/>
<dbReference type="RefSeq" id="WP_179921404.1">
    <property type="nucleotide sequence ID" value="NZ_CP058909.1"/>
</dbReference>
<comment type="similarity">
    <text evidence="1">Belongs to the glycosyl hydrolase 3 family.</text>
</comment>
<dbReference type="Pfam" id="PF00933">
    <property type="entry name" value="Glyco_hydro_3"/>
    <property type="match status" value="1"/>
</dbReference>
<feature type="region of interest" description="Disordered" evidence="3">
    <location>
        <begin position="336"/>
        <end position="355"/>
    </location>
</feature>
<evidence type="ECO:0000259" key="4">
    <source>
        <dbReference type="SMART" id="SM01217"/>
    </source>
</evidence>
<dbReference type="KEGG" id="hpel:HZS54_07195"/>
<dbReference type="PRINTS" id="PR00133">
    <property type="entry name" value="GLHYDRLASE3"/>
</dbReference>
<feature type="region of interest" description="Disordered" evidence="3">
    <location>
        <begin position="398"/>
        <end position="427"/>
    </location>
</feature>
<dbReference type="Proteomes" id="UP000509346">
    <property type="component" value="Chromosome"/>
</dbReference>
<name>A0A7D5P5M8_9EURY</name>
<keyword evidence="6" id="KW-1185">Reference proteome</keyword>
<evidence type="ECO:0000256" key="3">
    <source>
        <dbReference type="SAM" id="MobiDB-lite"/>
    </source>
</evidence>
<evidence type="ECO:0000256" key="2">
    <source>
        <dbReference type="ARBA" id="ARBA00022801"/>
    </source>
</evidence>
<dbReference type="GO" id="GO:0005975">
    <property type="term" value="P:carbohydrate metabolic process"/>
    <property type="evidence" value="ECO:0007669"/>
    <property type="project" value="InterPro"/>
</dbReference>
<dbReference type="InterPro" id="IPR036881">
    <property type="entry name" value="Glyco_hydro_3_C_sf"/>
</dbReference>